<evidence type="ECO:0000313" key="1">
    <source>
        <dbReference type="EMBL" id="PMS23297.1"/>
    </source>
</evidence>
<accession>A0A2N7W1L3</accession>
<dbReference type="Proteomes" id="UP000235616">
    <property type="component" value="Unassembled WGS sequence"/>
</dbReference>
<proteinExistence type="predicted"/>
<keyword evidence="2" id="KW-1185">Reference proteome</keyword>
<comment type="caution">
    <text evidence="1">The sequence shown here is derived from an EMBL/GenBank/DDBJ whole genome shotgun (WGS) entry which is preliminary data.</text>
</comment>
<dbReference type="RefSeq" id="WP_102643986.1">
    <property type="nucleotide sequence ID" value="NZ_PNYA01000002.1"/>
</dbReference>
<sequence length="75" mass="8525">MRAKVDEQAHLLSANNRLRYAVYLISVQQARVENLTAAGLNAALAEDLLCLMNAILRNFIRHRQLILDSIERGHQ</sequence>
<gene>
    <name evidence="1" type="ORF">C0Z18_02005</name>
</gene>
<dbReference type="EMBL" id="PNYA01000002">
    <property type="protein sequence ID" value="PMS23297.1"/>
    <property type="molecule type" value="Genomic_DNA"/>
</dbReference>
<name>A0A2N7W1L3_9BURK</name>
<evidence type="ECO:0000313" key="2">
    <source>
        <dbReference type="Proteomes" id="UP000235616"/>
    </source>
</evidence>
<protein>
    <submittedName>
        <fullName evidence="1">Uncharacterized protein</fullName>
    </submittedName>
</protein>
<reference evidence="1 2" key="1">
    <citation type="submission" date="2018-01" db="EMBL/GenBank/DDBJ databases">
        <title>Whole genome analyses suggest that Burkholderia sensu lato contains two further novel genera in the rhizoxinica-symbiotica group Mycetohabitans gen. nov., and Trinickia gen. nov.: implications for the evolution of diazotrophy and nodulation in the Burkholderiaceae.</title>
        <authorList>
            <person name="Estrada-de los Santos P."/>
            <person name="Palmer M."/>
            <person name="Chavez-Ramirez B."/>
            <person name="Beukes C."/>
            <person name="Steenkamp E.T."/>
            <person name="Hirsch A.M."/>
            <person name="Manyaka P."/>
            <person name="Maluk M."/>
            <person name="Lafos M."/>
            <person name="Crook M."/>
            <person name="Gross E."/>
            <person name="Simon M.F."/>
            <person name="Bueno dos Reis Junior F."/>
            <person name="Poole P.S."/>
            <person name="Venter S.N."/>
            <person name="James E.K."/>
        </authorList>
    </citation>
    <scope>NUCLEOTIDE SEQUENCE [LARGE SCALE GENOMIC DNA]</scope>
    <source>
        <strain evidence="1 2">GIMN1.004</strain>
    </source>
</reference>
<organism evidence="1 2">
    <name type="scientific">Trinickia dabaoshanensis</name>
    <dbReference type="NCBI Taxonomy" id="564714"/>
    <lineage>
        <taxon>Bacteria</taxon>
        <taxon>Pseudomonadati</taxon>
        <taxon>Pseudomonadota</taxon>
        <taxon>Betaproteobacteria</taxon>
        <taxon>Burkholderiales</taxon>
        <taxon>Burkholderiaceae</taxon>
        <taxon>Trinickia</taxon>
    </lineage>
</organism>
<dbReference type="AlphaFoldDB" id="A0A2N7W1L3"/>
<dbReference type="OrthoDB" id="9032839at2"/>